<comment type="caution">
    <text evidence="1">The sequence shown here is derived from an EMBL/GenBank/DDBJ whole genome shotgun (WGS) entry which is preliminary data.</text>
</comment>
<dbReference type="Proteomes" id="UP000637695">
    <property type="component" value="Unassembled WGS sequence"/>
</dbReference>
<reference evidence="1" key="2">
    <citation type="submission" date="2020-09" db="EMBL/GenBank/DDBJ databases">
        <authorList>
            <person name="Sun Q."/>
            <person name="Ohkuma M."/>
        </authorList>
    </citation>
    <scope>NUCLEOTIDE SEQUENCE</scope>
    <source>
        <strain evidence="1">JCM 18487</strain>
    </source>
</reference>
<name>A0A917NGV2_9BACL</name>
<dbReference type="AlphaFoldDB" id="A0A917NGV2"/>
<organism evidence="1 2">
    <name type="scientific">Alicyclobacillus cellulosilyticus</name>
    <dbReference type="NCBI Taxonomy" id="1003997"/>
    <lineage>
        <taxon>Bacteria</taxon>
        <taxon>Bacillati</taxon>
        <taxon>Bacillota</taxon>
        <taxon>Bacilli</taxon>
        <taxon>Bacillales</taxon>
        <taxon>Alicyclobacillaceae</taxon>
        <taxon>Alicyclobacillus</taxon>
    </lineage>
</organism>
<reference evidence="1" key="1">
    <citation type="journal article" date="2014" name="Int. J. Syst. Evol. Microbiol.">
        <title>Complete genome sequence of Corynebacterium casei LMG S-19264T (=DSM 44701T), isolated from a smear-ripened cheese.</title>
        <authorList>
            <consortium name="US DOE Joint Genome Institute (JGI-PGF)"/>
            <person name="Walter F."/>
            <person name="Albersmeier A."/>
            <person name="Kalinowski J."/>
            <person name="Ruckert C."/>
        </authorList>
    </citation>
    <scope>NUCLEOTIDE SEQUENCE</scope>
    <source>
        <strain evidence="1">JCM 18487</strain>
    </source>
</reference>
<proteinExistence type="predicted"/>
<dbReference type="InterPro" id="IPR009711">
    <property type="entry name" value="UPF0473"/>
</dbReference>
<gene>
    <name evidence="1" type="ORF">GCM10010885_03140</name>
</gene>
<sequence>MAHESTHEHDFAMDDDIIVLEDEEGKEHNFVLGEVLTVDGQDYAVLLPIDEDLEEGVIFRIEGEEDDQLILADIEDDAEWAKVVQAYNAQLDELEGEEEDGE</sequence>
<dbReference type="EMBL" id="BMOY01000003">
    <property type="protein sequence ID" value="GGI96920.1"/>
    <property type="molecule type" value="Genomic_DNA"/>
</dbReference>
<evidence type="ECO:0000313" key="1">
    <source>
        <dbReference type="EMBL" id="GGI96920.1"/>
    </source>
</evidence>
<keyword evidence="2" id="KW-1185">Reference proteome</keyword>
<protein>
    <submittedName>
        <fullName evidence="1">Uncharacterized protein</fullName>
    </submittedName>
</protein>
<evidence type="ECO:0000313" key="2">
    <source>
        <dbReference type="Proteomes" id="UP000637695"/>
    </source>
</evidence>
<dbReference type="RefSeq" id="WP_188880755.1">
    <property type="nucleotide sequence ID" value="NZ_BMOY01000003.1"/>
</dbReference>
<accession>A0A917NGV2</accession>
<dbReference type="Pfam" id="PF06949">
    <property type="entry name" value="DUF1292"/>
    <property type="match status" value="1"/>
</dbReference>